<evidence type="ECO:0000313" key="2">
    <source>
        <dbReference type="Proteomes" id="UP000799770"/>
    </source>
</evidence>
<sequence>MQDTKNPEPNPVLEEELEHLWVCLYKDNPTEIQKDLEKRIRNNTVLPKVFQLLKKDIDECERFRQKTNKDKRRRYEIDEEPIWGKTLANKIALKEMEEKPKGKERQKKASYELKESYRDWRAKWPDFSTWTDETLAGYDIPLDFQVTINEACEGNFENRVKQYIKLRKDEYSGDLDSVKTQLSSDYCQTYMIHYVDNGAKRLVNIHGKWKKGPKVAKMFLNRFLNEMGDGLGRDEHCFYNPYQHRIRTLAEFTIEGSEYDNKWRPNHEPKYVNCYGTLVEVIHLYHNARWKDLKEHLDKYGNFYSKHINQNFVLYRRVQKFQDNFDSEDDKYTGPLDELGGFLILAAIVMFDTCHKDIKAREAYRT</sequence>
<gene>
    <name evidence="1" type="ORF">BDV96DRAFT_646677</name>
</gene>
<keyword evidence="2" id="KW-1185">Reference proteome</keyword>
<organism evidence="1 2">
    <name type="scientific">Lophiotrema nucula</name>
    <dbReference type="NCBI Taxonomy" id="690887"/>
    <lineage>
        <taxon>Eukaryota</taxon>
        <taxon>Fungi</taxon>
        <taxon>Dikarya</taxon>
        <taxon>Ascomycota</taxon>
        <taxon>Pezizomycotina</taxon>
        <taxon>Dothideomycetes</taxon>
        <taxon>Pleosporomycetidae</taxon>
        <taxon>Pleosporales</taxon>
        <taxon>Lophiotremataceae</taxon>
        <taxon>Lophiotrema</taxon>
    </lineage>
</organism>
<accession>A0A6A5Z5R0</accession>
<protein>
    <submittedName>
        <fullName evidence="1">Uncharacterized protein</fullName>
    </submittedName>
</protein>
<proteinExistence type="predicted"/>
<name>A0A6A5Z5R0_9PLEO</name>
<dbReference type="EMBL" id="ML977324">
    <property type="protein sequence ID" value="KAF2114809.1"/>
    <property type="molecule type" value="Genomic_DNA"/>
</dbReference>
<evidence type="ECO:0000313" key="1">
    <source>
        <dbReference type="EMBL" id="KAF2114809.1"/>
    </source>
</evidence>
<reference evidence="1" key="1">
    <citation type="journal article" date="2020" name="Stud. Mycol.">
        <title>101 Dothideomycetes genomes: a test case for predicting lifestyles and emergence of pathogens.</title>
        <authorList>
            <person name="Haridas S."/>
            <person name="Albert R."/>
            <person name="Binder M."/>
            <person name="Bloem J."/>
            <person name="Labutti K."/>
            <person name="Salamov A."/>
            <person name="Andreopoulos B."/>
            <person name="Baker S."/>
            <person name="Barry K."/>
            <person name="Bills G."/>
            <person name="Bluhm B."/>
            <person name="Cannon C."/>
            <person name="Castanera R."/>
            <person name="Culley D."/>
            <person name="Daum C."/>
            <person name="Ezra D."/>
            <person name="Gonzalez J."/>
            <person name="Henrissat B."/>
            <person name="Kuo A."/>
            <person name="Liang C."/>
            <person name="Lipzen A."/>
            <person name="Lutzoni F."/>
            <person name="Magnuson J."/>
            <person name="Mondo S."/>
            <person name="Nolan M."/>
            <person name="Ohm R."/>
            <person name="Pangilinan J."/>
            <person name="Park H.-J."/>
            <person name="Ramirez L."/>
            <person name="Alfaro M."/>
            <person name="Sun H."/>
            <person name="Tritt A."/>
            <person name="Yoshinaga Y."/>
            <person name="Zwiers L.-H."/>
            <person name="Turgeon B."/>
            <person name="Goodwin S."/>
            <person name="Spatafora J."/>
            <person name="Crous P."/>
            <person name="Grigoriev I."/>
        </authorList>
    </citation>
    <scope>NUCLEOTIDE SEQUENCE</scope>
    <source>
        <strain evidence="1">CBS 627.86</strain>
    </source>
</reference>
<dbReference type="AlphaFoldDB" id="A0A6A5Z5R0"/>
<dbReference type="Proteomes" id="UP000799770">
    <property type="component" value="Unassembled WGS sequence"/>
</dbReference>